<dbReference type="EMBL" id="WNTK01012551">
    <property type="protein sequence ID" value="KAG9462249.1"/>
    <property type="molecule type" value="Genomic_DNA"/>
</dbReference>
<evidence type="ECO:0000313" key="1">
    <source>
        <dbReference type="EMBL" id="KAG9462249.1"/>
    </source>
</evidence>
<sequence>MLQGPQGGNVRGGLAEMCADTAHLAEQVKQVNHQIEDVGQAWHMCEAAELQSRHQVAAVVTHDHARLEAQRRKPEVGLLCQTLQQLGDRVPLIT</sequence>
<name>A0A8J6E6R5_ELECQ</name>
<proteinExistence type="predicted"/>
<dbReference type="Proteomes" id="UP000770717">
    <property type="component" value="Unassembled WGS sequence"/>
</dbReference>
<keyword evidence="2" id="KW-1185">Reference proteome</keyword>
<comment type="caution">
    <text evidence="1">The sequence shown here is derived from an EMBL/GenBank/DDBJ whole genome shotgun (WGS) entry which is preliminary data.</text>
</comment>
<protein>
    <submittedName>
        <fullName evidence="1">Uncharacterized protein</fullName>
    </submittedName>
</protein>
<accession>A0A8J6E6R5</accession>
<reference evidence="1" key="1">
    <citation type="thesis" date="2020" institute="ProQuest LLC" country="789 East Eisenhower Parkway, Ann Arbor, MI, USA">
        <title>Comparative Genomics and Chromosome Evolution.</title>
        <authorList>
            <person name="Mudd A.B."/>
        </authorList>
    </citation>
    <scope>NUCLEOTIDE SEQUENCE</scope>
    <source>
        <strain evidence="1">HN-11 Male</strain>
        <tissue evidence="1">Kidney and liver</tissue>
    </source>
</reference>
<dbReference type="AlphaFoldDB" id="A0A8J6E6R5"/>
<organism evidence="1 2">
    <name type="scientific">Eleutherodactylus coqui</name>
    <name type="common">Puerto Rican coqui</name>
    <dbReference type="NCBI Taxonomy" id="57060"/>
    <lineage>
        <taxon>Eukaryota</taxon>
        <taxon>Metazoa</taxon>
        <taxon>Chordata</taxon>
        <taxon>Craniata</taxon>
        <taxon>Vertebrata</taxon>
        <taxon>Euteleostomi</taxon>
        <taxon>Amphibia</taxon>
        <taxon>Batrachia</taxon>
        <taxon>Anura</taxon>
        <taxon>Neobatrachia</taxon>
        <taxon>Hyloidea</taxon>
        <taxon>Eleutherodactylidae</taxon>
        <taxon>Eleutherodactylinae</taxon>
        <taxon>Eleutherodactylus</taxon>
        <taxon>Eleutherodactylus</taxon>
    </lineage>
</organism>
<evidence type="ECO:0000313" key="2">
    <source>
        <dbReference type="Proteomes" id="UP000770717"/>
    </source>
</evidence>
<gene>
    <name evidence="1" type="ORF">GDO78_014567</name>
</gene>